<accession>A0A9X7ZGR5</accession>
<dbReference type="EMBL" id="CP080997">
    <property type="protein sequence ID" value="QZA09394.1"/>
    <property type="molecule type" value="Genomic_DNA"/>
</dbReference>
<reference evidence="1" key="1">
    <citation type="submission" date="2021-08" db="EMBL/GenBank/DDBJ databases">
        <title>Whole genome sequencing of non-tuberculosis mycobacteria type-strains.</title>
        <authorList>
            <person name="Igarashi Y."/>
            <person name="Osugi A."/>
            <person name="Mitarai S."/>
        </authorList>
    </citation>
    <scope>NUCLEOTIDE SEQUENCE</scope>
    <source>
        <strain evidence="1">JCM 30995</strain>
    </source>
</reference>
<proteinExistence type="predicted"/>
<protein>
    <submittedName>
        <fullName evidence="1">DUF732 domain-containing protein</fullName>
    </submittedName>
</protein>
<evidence type="ECO:0000313" key="2">
    <source>
        <dbReference type="Proteomes" id="UP000825008"/>
    </source>
</evidence>
<name>A0A9X7ZGR5_9MYCO</name>
<gene>
    <name evidence="1" type="ORF">K3U94_09260</name>
</gene>
<dbReference type="AlphaFoldDB" id="A0A9X7ZGR5"/>
<sequence length="87" mass="9366">MGLLLGTAGAASADERSYLDQLNENGAGNYYTSSANRLAIGRQICDNIRLDGDPRAGFNSWTNVTVPQQLIETAQHELCPDTLEGPK</sequence>
<dbReference type="Proteomes" id="UP000825008">
    <property type="component" value="Chromosome"/>
</dbReference>
<dbReference type="KEGG" id="mher:K3U94_09260"/>
<evidence type="ECO:0000313" key="1">
    <source>
        <dbReference type="EMBL" id="QZA09394.1"/>
    </source>
</evidence>
<organism evidence="1 2">
    <name type="scientific">Mycolicibacter heraklionensis</name>
    <dbReference type="NCBI Taxonomy" id="512402"/>
    <lineage>
        <taxon>Bacteria</taxon>
        <taxon>Bacillati</taxon>
        <taxon>Actinomycetota</taxon>
        <taxon>Actinomycetes</taxon>
        <taxon>Mycobacteriales</taxon>
        <taxon>Mycobacteriaceae</taxon>
        <taxon>Mycolicibacter</taxon>
    </lineage>
</organism>
<dbReference type="OrthoDB" id="4749236at2"/>